<dbReference type="EMBL" id="VCKX01000362">
    <property type="protein sequence ID" value="TMR17052.1"/>
    <property type="molecule type" value="Genomic_DNA"/>
</dbReference>
<name>A0A5S4FEC9_9ACTN</name>
<keyword evidence="4" id="KW-1185">Reference proteome</keyword>
<gene>
    <name evidence="3" type="ORF">ETD85_54640</name>
</gene>
<dbReference type="AlphaFoldDB" id="A0A5S4FEC9"/>
<proteinExistence type="predicted"/>
<sequence length="175" mass="18840">MTELIRRSGLRPSWRTRRVWAFLAVLAADPSLATGSGRAAAVIAAAADLLADDSPQTSPVPARVPDRASHELPCRDSHSLAARAPYEPGEPNESGARDRHWESDAPNGELDLPGEDRADHGHRTRWAGLLFLLGTARAAGLPDAVLADPVFATRPLPWVLQGLALRLIPVSYTHL</sequence>
<dbReference type="Proteomes" id="UP000306628">
    <property type="component" value="Unassembled WGS sequence"/>
</dbReference>
<accession>A0A5S4FEC9</accession>
<evidence type="ECO:0008006" key="5">
    <source>
        <dbReference type="Google" id="ProtNLM"/>
    </source>
</evidence>
<feature type="non-terminal residue" evidence="3">
    <location>
        <position position="175"/>
    </location>
</feature>
<comment type="caution">
    <text evidence="3">The sequence shown here is derived from an EMBL/GenBank/DDBJ whole genome shotgun (WGS) entry which is preliminary data.</text>
</comment>
<feature type="chain" id="PRO_5039465652" description="Transposase IS701-like DDE domain-containing protein" evidence="2">
    <location>
        <begin position="34"/>
        <end position="175"/>
    </location>
</feature>
<keyword evidence="2" id="KW-0732">Signal</keyword>
<organism evidence="3 4">
    <name type="scientific">Nonomuraea zeae</name>
    <dbReference type="NCBI Taxonomy" id="1642303"/>
    <lineage>
        <taxon>Bacteria</taxon>
        <taxon>Bacillati</taxon>
        <taxon>Actinomycetota</taxon>
        <taxon>Actinomycetes</taxon>
        <taxon>Streptosporangiales</taxon>
        <taxon>Streptosporangiaceae</taxon>
        <taxon>Nonomuraea</taxon>
    </lineage>
</organism>
<evidence type="ECO:0000313" key="3">
    <source>
        <dbReference type="EMBL" id="TMR17052.1"/>
    </source>
</evidence>
<protein>
    <recommendedName>
        <fullName evidence="5">Transposase IS701-like DDE domain-containing protein</fullName>
    </recommendedName>
</protein>
<evidence type="ECO:0000313" key="4">
    <source>
        <dbReference type="Proteomes" id="UP000306628"/>
    </source>
</evidence>
<feature type="region of interest" description="Disordered" evidence="1">
    <location>
        <begin position="52"/>
        <end position="118"/>
    </location>
</feature>
<evidence type="ECO:0000256" key="2">
    <source>
        <dbReference type="SAM" id="SignalP"/>
    </source>
</evidence>
<evidence type="ECO:0000256" key="1">
    <source>
        <dbReference type="SAM" id="MobiDB-lite"/>
    </source>
</evidence>
<feature type="signal peptide" evidence="2">
    <location>
        <begin position="1"/>
        <end position="33"/>
    </location>
</feature>
<reference evidence="3 4" key="1">
    <citation type="submission" date="2019-05" db="EMBL/GenBank/DDBJ databases">
        <title>Draft genome sequence of Nonomuraea zeae DSM 100528.</title>
        <authorList>
            <person name="Saricaoglu S."/>
            <person name="Isik K."/>
        </authorList>
    </citation>
    <scope>NUCLEOTIDE SEQUENCE [LARGE SCALE GENOMIC DNA]</scope>
    <source>
        <strain evidence="3 4">DSM 100528</strain>
    </source>
</reference>
<feature type="compositionally biased region" description="Basic and acidic residues" evidence="1">
    <location>
        <begin position="64"/>
        <end position="78"/>
    </location>
</feature>